<comment type="caution">
    <text evidence="2">The sequence shown here is derived from an EMBL/GenBank/DDBJ whole genome shotgun (WGS) entry which is preliminary data.</text>
</comment>
<sequence length="128" mass="13859">MLQHRAPSDGGGRKRRAGVGAGFRRGRVGPGDSARQTACLRKSRMETGKVSGQRMWQGWAGHAARAPRLAWQSYRSLHGDPGTAIAREASTRMAGQSARVRRACWTGHRRLLRAAVTPVATGTGRKSE</sequence>
<dbReference type="AlphaFoldDB" id="A0A8S1JFH3"/>
<evidence type="ECO:0000313" key="2">
    <source>
        <dbReference type="EMBL" id="CAD7704828.1"/>
    </source>
</evidence>
<protein>
    <submittedName>
        <fullName evidence="2">Uncharacterized protein</fullName>
    </submittedName>
</protein>
<reference evidence="2" key="1">
    <citation type="submission" date="2020-12" db="EMBL/GenBank/DDBJ databases">
        <authorList>
            <person name="Iha C."/>
        </authorList>
    </citation>
    <scope>NUCLEOTIDE SEQUENCE</scope>
</reference>
<name>A0A8S1JFH3_9CHLO</name>
<evidence type="ECO:0000313" key="3">
    <source>
        <dbReference type="Proteomes" id="UP000708148"/>
    </source>
</evidence>
<feature type="region of interest" description="Disordered" evidence="1">
    <location>
        <begin position="1"/>
        <end position="54"/>
    </location>
</feature>
<gene>
    <name evidence="2" type="ORF">OSTQU699_LOCUS10183</name>
</gene>
<proteinExistence type="predicted"/>
<dbReference type="Proteomes" id="UP000708148">
    <property type="component" value="Unassembled WGS sequence"/>
</dbReference>
<organism evidence="2 3">
    <name type="scientific">Ostreobium quekettii</name>
    <dbReference type="NCBI Taxonomy" id="121088"/>
    <lineage>
        <taxon>Eukaryota</taxon>
        <taxon>Viridiplantae</taxon>
        <taxon>Chlorophyta</taxon>
        <taxon>core chlorophytes</taxon>
        <taxon>Ulvophyceae</taxon>
        <taxon>TCBD clade</taxon>
        <taxon>Bryopsidales</taxon>
        <taxon>Ostreobineae</taxon>
        <taxon>Ostreobiaceae</taxon>
        <taxon>Ostreobium</taxon>
    </lineage>
</organism>
<dbReference type="EMBL" id="CAJHUC010002959">
    <property type="protein sequence ID" value="CAD7704828.1"/>
    <property type="molecule type" value="Genomic_DNA"/>
</dbReference>
<keyword evidence="3" id="KW-1185">Reference proteome</keyword>
<accession>A0A8S1JFH3</accession>
<evidence type="ECO:0000256" key="1">
    <source>
        <dbReference type="SAM" id="MobiDB-lite"/>
    </source>
</evidence>